<evidence type="ECO:0000313" key="5">
    <source>
        <dbReference type="EMBL" id="KAK9921717.1"/>
    </source>
</evidence>
<keyword evidence="3" id="KW-0508">mRNA splicing</keyword>
<dbReference type="GO" id="GO:0045292">
    <property type="term" value="P:mRNA cis splicing, via spliceosome"/>
    <property type="evidence" value="ECO:0007669"/>
    <property type="project" value="TreeGrafter"/>
</dbReference>
<dbReference type="GO" id="GO:0003723">
    <property type="term" value="F:RNA binding"/>
    <property type="evidence" value="ECO:0007669"/>
    <property type="project" value="TreeGrafter"/>
</dbReference>
<evidence type="ECO:0000313" key="6">
    <source>
        <dbReference type="Proteomes" id="UP001457282"/>
    </source>
</evidence>
<accession>A0AAW1WB73</accession>
<dbReference type="EMBL" id="JBEDUW010000006">
    <property type="protein sequence ID" value="KAK9921717.1"/>
    <property type="molecule type" value="Genomic_DNA"/>
</dbReference>
<comment type="similarity">
    <text evidence="1">Belongs to the CWC15 family.</text>
</comment>
<organism evidence="5 6">
    <name type="scientific">Rubus argutus</name>
    <name type="common">Southern blackberry</name>
    <dbReference type="NCBI Taxonomy" id="59490"/>
    <lineage>
        <taxon>Eukaryota</taxon>
        <taxon>Viridiplantae</taxon>
        <taxon>Streptophyta</taxon>
        <taxon>Embryophyta</taxon>
        <taxon>Tracheophyta</taxon>
        <taxon>Spermatophyta</taxon>
        <taxon>Magnoliopsida</taxon>
        <taxon>eudicotyledons</taxon>
        <taxon>Gunneridae</taxon>
        <taxon>Pentapetalae</taxon>
        <taxon>rosids</taxon>
        <taxon>fabids</taxon>
        <taxon>Rosales</taxon>
        <taxon>Rosaceae</taxon>
        <taxon>Rosoideae</taxon>
        <taxon>Rosoideae incertae sedis</taxon>
        <taxon>Rubus</taxon>
    </lineage>
</organism>
<feature type="region of interest" description="Disordered" evidence="4">
    <location>
        <begin position="1"/>
        <end position="133"/>
    </location>
</feature>
<dbReference type="PANTHER" id="PTHR12718:SF2">
    <property type="entry name" value="SPLICEOSOME-ASSOCIATED PROTEIN CWC15 HOMOLOG"/>
    <property type="match status" value="1"/>
</dbReference>
<proteinExistence type="inferred from homology"/>
<evidence type="ECO:0008006" key="7">
    <source>
        <dbReference type="Google" id="ProtNLM"/>
    </source>
</evidence>
<dbReference type="InterPro" id="IPR006973">
    <property type="entry name" value="Cwf_Cwc_15"/>
</dbReference>
<evidence type="ECO:0000256" key="1">
    <source>
        <dbReference type="ARBA" id="ARBA00006644"/>
    </source>
</evidence>
<comment type="caution">
    <text evidence="5">The sequence shown here is derived from an EMBL/GenBank/DDBJ whole genome shotgun (WGS) entry which is preliminary data.</text>
</comment>
<evidence type="ECO:0000256" key="4">
    <source>
        <dbReference type="SAM" id="MobiDB-lite"/>
    </source>
</evidence>
<sequence length="230" mass="26950">MTTAARPTWAPAKGGNEQGGTRIFGPSQKYSSRDIASHTTLKPRKEGQDTQEELQKRNLQEELEDRERRHFSKDKYSYDRDRSRRGSQLLLEGARRDAEDRIVPRNVDADDSDLEVKSDESDEDEDDDEDDTEALLAELEQIKRERAEEKRRKEEEQLAEELKVKEAELLRGNPLLNNPITASSFSVKRRWDDDVVFKNQARGETKTPKRFINDTVRNDFHRKFLHKYMK</sequence>
<keyword evidence="6" id="KW-1185">Reference proteome</keyword>
<feature type="compositionally biased region" description="Basic and acidic residues" evidence="4">
    <location>
        <begin position="43"/>
        <end position="84"/>
    </location>
</feature>
<reference evidence="5 6" key="1">
    <citation type="journal article" date="2023" name="G3 (Bethesda)">
        <title>A chromosome-length genome assembly and annotation of blackberry (Rubus argutus, cv. 'Hillquist').</title>
        <authorList>
            <person name="Bruna T."/>
            <person name="Aryal R."/>
            <person name="Dudchenko O."/>
            <person name="Sargent D.J."/>
            <person name="Mead D."/>
            <person name="Buti M."/>
            <person name="Cavallini A."/>
            <person name="Hytonen T."/>
            <person name="Andres J."/>
            <person name="Pham M."/>
            <person name="Weisz D."/>
            <person name="Mascagni F."/>
            <person name="Usai G."/>
            <person name="Natali L."/>
            <person name="Bassil N."/>
            <person name="Fernandez G.E."/>
            <person name="Lomsadze A."/>
            <person name="Armour M."/>
            <person name="Olukolu B."/>
            <person name="Poorten T."/>
            <person name="Britton C."/>
            <person name="Davik J."/>
            <person name="Ashrafi H."/>
            <person name="Aiden E.L."/>
            <person name="Borodovsky M."/>
            <person name="Worthington M."/>
        </authorList>
    </citation>
    <scope>NUCLEOTIDE SEQUENCE [LARGE SCALE GENOMIC DNA]</scope>
    <source>
        <strain evidence="5">PI 553951</strain>
    </source>
</reference>
<feature type="compositionally biased region" description="Acidic residues" evidence="4">
    <location>
        <begin position="120"/>
        <end position="133"/>
    </location>
</feature>
<dbReference type="GO" id="GO:0071013">
    <property type="term" value="C:catalytic step 2 spliceosome"/>
    <property type="evidence" value="ECO:0007669"/>
    <property type="project" value="TreeGrafter"/>
</dbReference>
<keyword evidence="2" id="KW-0507">mRNA processing</keyword>
<feature type="compositionally biased region" description="Basic and acidic residues" evidence="4">
    <location>
        <begin position="93"/>
        <end position="103"/>
    </location>
</feature>
<gene>
    <name evidence="5" type="ORF">M0R45_030216</name>
</gene>
<name>A0AAW1WB73_RUBAR</name>
<dbReference type="AlphaFoldDB" id="A0AAW1WB73"/>
<dbReference type="PANTHER" id="PTHR12718">
    <property type="entry name" value="CELL CYCLE CONTROL PROTEIN CWF15"/>
    <property type="match status" value="1"/>
</dbReference>
<evidence type="ECO:0000256" key="3">
    <source>
        <dbReference type="ARBA" id="ARBA00023187"/>
    </source>
</evidence>
<dbReference type="Pfam" id="PF04889">
    <property type="entry name" value="Cwf_Cwc_15"/>
    <property type="match status" value="1"/>
</dbReference>
<dbReference type="Proteomes" id="UP001457282">
    <property type="component" value="Unassembled WGS sequence"/>
</dbReference>
<evidence type="ECO:0000256" key="2">
    <source>
        <dbReference type="ARBA" id="ARBA00022664"/>
    </source>
</evidence>
<protein>
    <recommendedName>
        <fullName evidence="7">Protein CWC15 homolog</fullName>
    </recommendedName>
</protein>